<evidence type="ECO:0000256" key="5">
    <source>
        <dbReference type="ARBA" id="ARBA00022692"/>
    </source>
</evidence>
<name>A0A1W1YES6_9LACT</name>
<gene>
    <name evidence="11" type="ORF">SAMN04487984_0592</name>
</gene>
<dbReference type="NCBIfam" id="TIGR00810">
    <property type="entry name" value="secG"/>
    <property type="match status" value="1"/>
</dbReference>
<keyword evidence="9 10" id="KW-0472">Membrane</keyword>
<dbReference type="EMBL" id="FWXK01000002">
    <property type="protein sequence ID" value="SMC34278.1"/>
    <property type="molecule type" value="Genomic_DNA"/>
</dbReference>
<evidence type="ECO:0000256" key="9">
    <source>
        <dbReference type="ARBA" id="ARBA00023136"/>
    </source>
</evidence>
<keyword evidence="6 10" id="KW-0653">Protein transport</keyword>
<comment type="function">
    <text evidence="10">Involved in protein export. Participates in an early event of protein translocation.</text>
</comment>
<comment type="subcellular location">
    <subcellularLocation>
        <location evidence="1 10">Cell membrane</location>
        <topology evidence="1 10">Multi-pass membrane protein</topology>
    </subcellularLocation>
</comment>
<feature type="transmembrane region" description="Helical" evidence="10">
    <location>
        <begin position="53"/>
        <end position="73"/>
    </location>
</feature>
<dbReference type="AlphaFoldDB" id="A0A1W1YES6"/>
<accession>A0A1W1YES6</accession>
<evidence type="ECO:0000256" key="10">
    <source>
        <dbReference type="RuleBase" id="RU365087"/>
    </source>
</evidence>
<dbReference type="Pfam" id="PF03840">
    <property type="entry name" value="SecG"/>
    <property type="match status" value="1"/>
</dbReference>
<dbReference type="GO" id="GO:0043952">
    <property type="term" value="P:protein transport by the Sec complex"/>
    <property type="evidence" value="ECO:0007669"/>
    <property type="project" value="TreeGrafter"/>
</dbReference>
<evidence type="ECO:0000256" key="6">
    <source>
        <dbReference type="ARBA" id="ARBA00022927"/>
    </source>
</evidence>
<dbReference type="RefSeq" id="WP_084098355.1">
    <property type="nucleotide sequence ID" value="NZ_FWXK01000002.1"/>
</dbReference>
<evidence type="ECO:0000256" key="8">
    <source>
        <dbReference type="ARBA" id="ARBA00023010"/>
    </source>
</evidence>
<evidence type="ECO:0000256" key="2">
    <source>
        <dbReference type="ARBA" id="ARBA00008445"/>
    </source>
</evidence>
<dbReference type="Proteomes" id="UP000243884">
    <property type="component" value="Unassembled WGS sequence"/>
</dbReference>
<dbReference type="InterPro" id="IPR004692">
    <property type="entry name" value="SecG"/>
</dbReference>
<comment type="caution">
    <text evidence="10">Lacks conserved residue(s) required for the propagation of feature annotation.</text>
</comment>
<dbReference type="STRING" id="371602.SAMN04487984_0592"/>
<dbReference type="PANTHER" id="PTHR34182:SF1">
    <property type="entry name" value="PROTEIN-EXPORT MEMBRANE PROTEIN SECG"/>
    <property type="match status" value="1"/>
</dbReference>
<evidence type="ECO:0000256" key="4">
    <source>
        <dbReference type="ARBA" id="ARBA00022475"/>
    </source>
</evidence>
<evidence type="ECO:0000256" key="3">
    <source>
        <dbReference type="ARBA" id="ARBA00022448"/>
    </source>
</evidence>
<protein>
    <recommendedName>
        <fullName evidence="10">Protein-export membrane protein SecG</fullName>
    </recommendedName>
</protein>
<dbReference type="OrthoDB" id="1651166at2"/>
<dbReference type="GO" id="GO:0009306">
    <property type="term" value="P:protein secretion"/>
    <property type="evidence" value="ECO:0007669"/>
    <property type="project" value="UniProtKB-UniRule"/>
</dbReference>
<keyword evidence="5 10" id="KW-0812">Transmembrane</keyword>
<evidence type="ECO:0000313" key="12">
    <source>
        <dbReference type="Proteomes" id="UP000243884"/>
    </source>
</evidence>
<sequence length="77" mass="8191">MYNTLLTAIIIVAILLILIVVVQPSKNNAASNLTGGAETLFGKNKKARGFEAVLNKMTIILGFIFMVLALALAKLSS</sequence>
<dbReference type="GO" id="GO:0005886">
    <property type="term" value="C:plasma membrane"/>
    <property type="evidence" value="ECO:0007669"/>
    <property type="project" value="UniProtKB-SubCell"/>
</dbReference>
<keyword evidence="7 10" id="KW-1133">Transmembrane helix</keyword>
<keyword evidence="3 10" id="KW-0813">Transport</keyword>
<keyword evidence="8 10" id="KW-0811">Translocation</keyword>
<organism evidence="11 12">
    <name type="scientific">Aerococcus suis</name>
    <dbReference type="NCBI Taxonomy" id="371602"/>
    <lineage>
        <taxon>Bacteria</taxon>
        <taxon>Bacillati</taxon>
        <taxon>Bacillota</taxon>
        <taxon>Bacilli</taxon>
        <taxon>Lactobacillales</taxon>
        <taxon>Aerococcaceae</taxon>
        <taxon>Aerococcus</taxon>
    </lineage>
</organism>
<evidence type="ECO:0000256" key="7">
    <source>
        <dbReference type="ARBA" id="ARBA00022989"/>
    </source>
</evidence>
<reference evidence="12" key="1">
    <citation type="submission" date="2017-04" db="EMBL/GenBank/DDBJ databases">
        <authorList>
            <person name="Varghese N."/>
            <person name="Submissions S."/>
        </authorList>
    </citation>
    <scope>NUCLEOTIDE SEQUENCE [LARGE SCALE GENOMIC DNA]</scope>
    <source>
        <strain evidence="12">DSM 21500</strain>
    </source>
</reference>
<proteinExistence type="inferred from homology"/>
<evidence type="ECO:0000313" key="11">
    <source>
        <dbReference type="EMBL" id="SMC34278.1"/>
    </source>
</evidence>
<dbReference type="GO" id="GO:0015450">
    <property type="term" value="F:protein-transporting ATPase activity"/>
    <property type="evidence" value="ECO:0007669"/>
    <property type="project" value="UniProtKB-UniRule"/>
</dbReference>
<evidence type="ECO:0000256" key="1">
    <source>
        <dbReference type="ARBA" id="ARBA00004651"/>
    </source>
</evidence>
<dbReference type="GO" id="GO:0065002">
    <property type="term" value="P:intracellular protein transmembrane transport"/>
    <property type="evidence" value="ECO:0007669"/>
    <property type="project" value="TreeGrafter"/>
</dbReference>
<comment type="similarity">
    <text evidence="2 10">Belongs to the SecG family.</text>
</comment>
<dbReference type="PRINTS" id="PR01651">
    <property type="entry name" value="SECGEXPORT"/>
</dbReference>
<keyword evidence="4 10" id="KW-1003">Cell membrane</keyword>
<keyword evidence="12" id="KW-1185">Reference proteome</keyword>
<dbReference type="PANTHER" id="PTHR34182">
    <property type="entry name" value="PROTEIN-EXPORT MEMBRANE PROTEIN SECG"/>
    <property type="match status" value="1"/>
</dbReference>